<dbReference type="InterPro" id="IPR014001">
    <property type="entry name" value="Helicase_ATP-bd"/>
</dbReference>
<dbReference type="InterPro" id="IPR001650">
    <property type="entry name" value="Helicase_C-like"/>
</dbReference>
<evidence type="ECO:0000256" key="5">
    <source>
        <dbReference type="ARBA" id="ARBA00022801"/>
    </source>
</evidence>
<dbReference type="Gene3D" id="3.40.50.300">
    <property type="entry name" value="P-loop containing nucleotide triphosphate hydrolases"/>
    <property type="match status" value="2"/>
</dbReference>
<dbReference type="GO" id="GO:0043138">
    <property type="term" value="F:3'-5' DNA helicase activity"/>
    <property type="evidence" value="ECO:0007669"/>
    <property type="project" value="UniProtKB-EC"/>
</dbReference>
<keyword evidence="10 15" id="KW-0234">DNA repair</keyword>
<sequence>MFLRELTQDVRILKGAGPATMRALANLGIHTVADLLLHLPRDYEDKTKIVPLSRFADAKVFTTARVIRHEWFGFGRMRTLKILIEDESSEAALLCFNRPFLEQMAPVGSMIQVYGKFQFKYGEIQSSSFEIKRIDGELAAEKALSPVYPLTEHLNQMAMRKMVTLALNKFASHIEDELPAYLLDRRQFLRKTDAIRAIHFPSSWEDAKRAHDALAYEELFYFQLGIALRIRARRAKTIERKQSPGVLARRLRERLSYSLTDDQQAVLQEIVDDMHKPYPMARLLQGDVGCGKTIVALLAALYAVERGGQVAIMAPTELLARQHATIAAHLVEPLGVRLAFVTGSVSNAARPPLLSALKNGDIDIAIGTHALFSEDVAFKNLELVIIDEQQRFGVLQRIALYKKGHVPDLLMMTATPIPRSLALTFFGDLQVSTIKNLPPGRRPVVTHLAREDRCDRVYEFARKKLKEGRQAYFVYPVISESDRLGLRDAESMAAHLAKEVFPEFKVGLLHSRLGDDAKMEAMNQFAAGHIQVLVATTVVEVGVDVPNATIMVIEHAERFGLSALHQLRGRIGRGTYQGYCFLIYSKELTEEGRMRLKALYDTNDGFAIAEEDLKIRGPGDLLGIEQAGELNLRIADMRTDFDLLKEARKDAFAVIEKDPLLAGPEHEAIRQVLTRANPLRER</sequence>
<dbReference type="GO" id="GO:0006310">
    <property type="term" value="P:DNA recombination"/>
    <property type="evidence" value="ECO:0007669"/>
    <property type="project" value="UniProtKB-UniRule"/>
</dbReference>
<evidence type="ECO:0000313" key="18">
    <source>
        <dbReference type="EMBL" id="SLM13903.1"/>
    </source>
</evidence>
<dbReference type="EC" id="5.6.2.4" evidence="13 15"/>
<evidence type="ECO:0000256" key="14">
    <source>
        <dbReference type="ARBA" id="ARBA00048988"/>
    </source>
</evidence>
<feature type="domain" description="Helicase ATP-binding" evidence="16">
    <location>
        <begin position="273"/>
        <end position="434"/>
    </location>
</feature>
<gene>
    <name evidence="18" type="primary">recG</name>
    <name evidence="18" type="ORF">SPIROBIBN47_30020</name>
</gene>
<evidence type="ECO:0000256" key="4">
    <source>
        <dbReference type="ARBA" id="ARBA00022763"/>
    </source>
</evidence>
<evidence type="ECO:0000256" key="9">
    <source>
        <dbReference type="ARBA" id="ARBA00023172"/>
    </source>
</evidence>
<dbReference type="Gene3D" id="2.40.50.140">
    <property type="entry name" value="Nucleic acid-binding proteins"/>
    <property type="match status" value="1"/>
</dbReference>
<proteinExistence type="inferred from homology"/>
<keyword evidence="5 15" id="KW-0378">Hydrolase</keyword>
<protein>
    <recommendedName>
        <fullName evidence="2 15">ATP-dependent DNA helicase RecG</fullName>
        <ecNumber evidence="13 15">5.6.2.4</ecNumber>
    </recommendedName>
</protein>
<evidence type="ECO:0000256" key="13">
    <source>
        <dbReference type="ARBA" id="ARBA00034808"/>
    </source>
</evidence>
<evidence type="ECO:0000256" key="6">
    <source>
        <dbReference type="ARBA" id="ARBA00022806"/>
    </source>
</evidence>
<reference evidence="18" key="1">
    <citation type="submission" date="2017-02" db="EMBL/GenBank/DDBJ databases">
        <authorList>
            <person name="Regsiter A."/>
            <person name="William W."/>
        </authorList>
    </citation>
    <scope>NUCLEOTIDE SEQUENCE</scope>
    <source>
        <strain evidence="18">Bib</strain>
    </source>
</reference>
<dbReference type="SUPFAM" id="SSF50249">
    <property type="entry name" value="Nucleic acid-binding proteins"/>
    <property type="match status" value="1"/>
</dbReference>
<evidence type="ECO:0000259" key="17">
    <source>
        <dbReference type="PROSITE" id="PS51194"/>
    </source>
</evidence>
<evidence type="ECO:0000256" key="12">
    <source>
        <dbReference type="ARBA" id="ARBA00034617"/>
    </source>
</evidence>
<dbReference type="CDD" id="cd18811">
    <property type="entry name" value="SF2_C_RecG"/>
    <property type="match status" value="1"/>
</dbReference>
<evidence type="ECO:0000256" key="15">
    <source>
        <dbReference type="RuleBase" id="RU363016"/>
    </source>
</evidence>
<evidence type="ECO:0000256" key="7">
    <source>
        <dbReference type="ARBA" id="ARBA00022840"/>
    </source>
</evidence>
<keyword evidence="7 15" id="KW-0067">ATP-binding</keyword>
<keyword evidence="8" id="KW-0238">DNA-binding</keyword>
<dbReference type="NCBIfam" id="TIGR00643">
    <property type="entry name" value="recG"/>
    <property type="match status" value="1"/>
</dbReference>
<evidence type="ECO:0000256" key="11">
    <source>
        <dbReference type="ARBA" id="ARBA00023235"/>
    </source>
</evidence>
<comment type="catalytic activity">
    <reaction evidence="14 15">
        <text>ATP + H2O = ADP + phosphate + H(+)</text>
        <dbReference type="Rhea" id="RHEA:13065"/>
        <dbReference type="ChEBI" id="CHEBI:15377"/>
        <dbReference type="ChEBI" id="CHEBI:15378"/>
        <dbReference type="ChEBI" id="CHEBI:30616"/>
        <dbReference type="ChEBI" id="CHEBI:43474"/>
        <dbReference type="ChEBI" id="CHEBI:456216"/>
        <dbReference type="EC" id="5.6.2.4"/>
    </reaction>
</comment>
<dbReference type="InterPro" id="IPR004609">
    <property type="entry name" value="ATP-dep_DNA_helicase_RecG"/>
</dbReference>
<dbReference type="SMART" id="SM00490">
    <property type="entry name" value="HELICc"/>
    <property type="match status" value="1"/>
</dbReference>
<dbReference type="SMART" id="SM00487">
    <property type="entry name" value="DEXDc"/>
    <property type="match status" value="1"/>
</dbReference>
<dbReference type="InterPro" id="IPR027417">
    <property type="entry name" value="P-loop_NTPase"/>
</dbReference>
<evidence type="ECO:0000256" key="3">
    <source>
        <dbReference type="ARBA" id="ARBA00022741"/>
    </source>
</evidence>
<evidence type="ECO:0000256" key="2">
    <source>
        <dbReference type="ARBA" id="ARBA00017846"/>
    </source>
</evidence>
<keyword evidence="11" id="KW-0413">Isomerase</keyword>
<dbReference type="CDD" id="cd17992">
    <property type="entry name" value="DEXHc_RecG"/>
    <property type="match status" value="1"/>
</dbReference>
<dbReference type="NCBIfam" id="NF008165">
    <property type="entry name" value="PRK10917.1-3"/>
    <property type="match status" value="1"/>
</dbReference>
<dbReference type="SUPFAM" id="SSF52540">
    <property type="entry name" value="P-loop containing nucleoside triphosphate hydrolases"/>
    <property type="match status" value="2"/>
</dbReference>
<comment type="catalytic activity">
    <reaction evidence="12 15">
        <text>Couples ATP hydrolysis with the unwinding of duplex DNA by translocating in the 3'-5' direction.</text>
        <dbReference type="EC" id="5.6.2.4"/>
    </reaction>
</comment>
<dbReference type="InterPro" id="IPR011545">
    <property type="entry name" value="DEAD/DEAH_box_helicase_dom"/>
</dbReference>
<dbReference type="PROSITE" id="PS51192">
    <property type="entry name" value="HELICASE_ATP_BIND_1"/>
    <property type="match status" value="1"/>
</dbReference>
<keyword evidence="6 15" id="KW-0347">Helicase</keyword>
<feature type="domain" description="Helicase C-terminal" evidence="17">
    <location>
        <begin position="453"/>
        <end position="614"/>
    </location>
</feature>
<evidence type="ECO:0000259" key="16">
    <source>
        <dbReference type="PROSITE" id="PS51192"/>
    </source>
</evidence>
<evidence type="ECO:0000256" key="8">
    <source>
        <dbReference type="ARBA" id="ARBA00023125"/>
    </source>
</evidence>
<dbReference type="Pfam" id="PF00270">
    <property type="entry name" value="DEAD"/>
    <property type="match status" value="1"/>
</dbReference>
<dbReference type="NCBIfam" id="NF008168">
    <property type="entry name" value="PRK10917.2-2"/>
    <property type="match status" value="1"/>
</dbReference>
<comment type="similarity">
    <text evidence="1 15">Belongs to the helicase family. RecG subfamily.</text>
</comment>
<organism evidence="18">
    <name type="scientific">uncultured spirochete</name>
    <dbReference type="NCBI Taxonomy" id="156406"/>
    <lineage>
        <taxon>Bacteria</taxon>
        <taxon>Pseudomonadati</taxon>
        <taxon>Spirochaetota</taxon>
        <taxon>Spirochaetia</taxon>
        <taxon>Spirochaetales</taxon>
        <taxon>environmental samples</taxon>
    </lineage>
</organism>
<name>A0A3P3XJM8_9SPIR</name>
<evidence type="ECO:0000256" key="10">
    <source>
        <dbReference type="ARBA" id="ARBA00023204"/>
    </source>
</evidence>
<dbReference type="InterPro" id="IPR047112">
    <property type="entry name" value="RecG/Mfd"/>
</dbReference>
<dbReference type="InterPro" id="IPR033454">
    <property type="entry name" value="RecG_wedge"/>
</dbReference>
<dbReference type="AlphaFoldDB" id="A0A3P3XJM8"/>
<evidence type="ECO:0000256" key="1">
    <source>
        <dbReference type="ARBA" id="ARBA00007504"/>
    </source>
</evidence>
<keyword evidence="9 15" id="KW-0233">DNA recombination</keyword>
<dbReference type="Pfam" id="PF19833">
    <property type="entry name" value="RecG_dom3_C"/>
    <property type="match status" value="1"/>
</dbReference>
<dbReference type="EMBL" id="FWDM01000023">
    <property type="protein sequence ID" value="SLM13903.1"/>
    <property type="molecule type" value="Genomic_DNA"/>
</dbReference>
<dbReference type="InterPro" id="IPR012340">
    <property type="entry name" value="NA-bd_OB-fold"/>
</dbReference>
<dbReference type="GO" id="GO:0006281">
    <property type="term" value="P:DNA repair"/>
    <property type="evidence" value="ECO:0007669"/>
    <property type="project" value="UniProtKB-UniRule"/>
</dbReference>
<keyword evidence="3 15" id="KW-0547">Nucleotide-binding</keyword>
<dbReference type="GO" id="GO:0003677">
    <property type="term" value="F:DNA binding"/>
    <property type="evidence" value="ECO:0007669"/>
    <property type="project" value="UniProtKB-KW"/>
</dbReference>
<dbReference type="PANTHER" id="PTHR47964">
    <property type="entry name" value="ATP-DEPENDENT DNA HELICASE HOMOLOG RECG, CHLOROPLASTIC"/>
    <property type="match status" value="1"/>
</dbReference>
<comment type="function">
    <text evidence="15">Plays a critical role in recombination and DNA repair. Helps process Holliday junction intermediates to mature products by catalyzing branch migration. Has replication fork regression activity, unwinds stalled or blocked replication forks to make a HJ that can be resolved. Has a DNA unwinding activity characteristic of a DNA helicase with 3'-5' polarity.</text>
</comment>
<accession>A0A3P3XJM8</accession>
<dbReference type="Pfam" id="PF00271">
    <property type="entry name" value="Helicase_C"/>
    <property type="match status" value="1"/>
</dbReference>
<keyword evidence="4 15" id="KW-0227">DNA damage</keyword>
<dbReference type="GO" id="GO:0016887">
    <property type="term" value="F:ATP hydrolysis activity"/>
    <property type="evidence" value="ECO:0007669"/>
    <property type="project" value="RHEA"/>
</dbReference>
<dbReference type="PROSITE" id="PS51194">
    <property type="entry name" value="HELICASE_CTER"/>
    <property type="match status" value="1"/>
</dbReference>
<dbReference type="CDD" id="cd04488">
    <property type="entry name" value="RecG_wedge_OBF"/>
    <property type="match status" value="1"/>
</dbReference>
<dbReference type="PANTHER" id="PTHR47964:SF1">
    <property type="entry name" value="ATP-DEPENDENT DNA HELICASE HOMOLOG RECG, CHLOROPLASTIC"/>
    <property type="match status" value="1"/>
</dbReference>
<dbReference type="InterPro" id="IPR045562">
    <property type="entry name" value="RecG_dom3_C"/>
</dbReference>
<dbReference type="Pfam" id="PF17191">
    <property type="entry name" value="RecG_wedge"/>
    <property type="match status" value="1"/>
</dbReference>
<dbReference type="GO" id="GO:0005524">
    <property type="term" value="F:ATP binding"/>
    <property type="evidence" value="ECO:0007669"/>
    <property type="project" value="UniProtKB-KW"/>
</dbReference>